<evidence type="ECO:0000313" key="3">
    <source>
        <dbReference type="Proteomes" id="UP001275932"/>
    </source>
</evidence>
<accession>A0ABU4WH27</accession>
<feature type="chain" id="PRO_5045804572" evidence="1">
    <location>
        <begin position="23"/>
        <end position="106"/>
    </location>
</feature>
<protein>
    <submittedName>
        <fullName evidence="2">Uncharacterized protein</fullName>
    </submittedName>
</protein>
<keyword evidence="3" id="KW-1185">Reference proteome</keyword>
<dbReference type="Proteomes" id="UP001275932">
    <property type="component" value="Unassembled WGS sequence"/>
</dbReference>
<reference evidence="2 3" key="1">
    <citation type="submission" date="2022-03" db="EMBL/GenBank/DDBJ databases">
        <title>Novel taxa within the pig intestine.</title>
        <authorList>
            <person name="Wylensek D."/>
            <person name="Bishof K."/>
            <person name="Afrizal A."/>
            <person name="Clavel T."/>
        </authorList>
    </citation>
    <scope>NUCLEOTIDE SEQUENCE [LARGE SCALE GENOMIC DNA]</scope>
    <source>
        <strain evidence="2 3">CLA-KB-P66</strain>
    </source>
</reference>
<keyword evidence="1" id="KW-0732">Signal</keyword>
<evidence type="ECO:0000313" key="2">
    <source>
        <dbReference type="EMBL" id="MDX8415850.1"/>
    </source>
</evidence>
<comment type="caution">
    <text evidence="2">The sequence shown here is derived from an EMBL/GenBank/DDBJ whole genome shotgun (WGS) entry which is preliminary data.</text>
</comment>
<evidence type="ECO:0000256" key="1">
    <source>
        <dbReference type="SAM" id="SignalP"/>
    </source>
</evidence>
<organism evidence="2 3">
    <name type="scientific">Intestinicryptomonas porci</name>
    <dbReference type="NCBI Taxonomy" id="2926320"/>
    <lineage>
        <taxon>Bacteria</taxon>
        <taxon>Pseudomonadati</taxon>
        <taxon>Verrucomicrobiota</taxon>
        <taxon>Opitutia</taxon>
        <taxon>Opitutales</taxon>
        <taxon>Intestinicryptomonaceae</taxon>
        <taxon>Intestinicryptomonas</taxon>
    </lineage>
</organism>
<sequence>MKACIKKFIFSAVLLTSAALFAANEKDKCIYCGSTAYGYCSKSPHKNHEHIADSKHCVYCGSSAYGYCSKSPSQNHKHGHGEGKCVYCGSAAYGYCSKSPAEVHTK</sequence>
<dbReference type="EMBL" id="JALBUT010000007">
    <property type="protein sequence ID" value="MDX8415850.1"/>
    <property type="molecule type" value="Genomic_DNA"/>
</dbReference>
<proteinExistence type="predicted"/>
<dbReference type="RefSeq" id="WP_370397303.1">
    <property type="nucleotide sequence ID" value="NZ_JALBUT010000007.1"/>
</dbReference>
<feature type="signal peptide" evidence="1">
    <location>
        <begin position="1"/>
        <end position="22"/>
    </location>
</feature>
<name>A0ABU4WH27_9BACT</name>
<gene>
    <name evidence="2" type="ORF">MOX91_06640</name>
</gene>